<dbReference type="Pfam" id="PF00172">
    <property type="entry name" value="Zn_clus"/>
    <property type="match status" value="1"/>
</dbReference>
<evidence type="ECO:0000256" key="6">
    <source>
        <dbReference type="ARBA" id="ARBA00023125"/>
    </source>
</evidence>
<dbReference type="RefSeq" id="XP_501625.2">
    <property type="nucleotide sequence ID" value="XM_501625.2"/>
</dbReference>
<dbReference type="InterPro" id="IPR036864">
    <property type="entry name" value="Zn2-C6_fun-type_DNA-bd_sf"/>
</dbReference>
<dbReference type="KEGG" id="yli:2909705"/>
<accession>A0A1D8NA92</accession>
<gene>
    <name evidence="9" type="ORF">YALI1_C12406g</name>
</gene>
<keyword evidence="5" id="KW-0805">Transcription regulation</keyword>
<keyword evidence="3" id="KW-0479">Metal-binding</keyword>
<dbReference type="OrthoDB" id="2534600at2759"/>
<dbReference type="VEuPathDB" id="FungiDB:YALI0_C09009g"/>
<dbReference type="GO" id="GO:0008270">
    <property type="term" value="F:zinc ion binding"/>
    <property type="evidence" value="ECO:0007669"/>
    <property type="project" value="InterPro"/>
</dbReference>
<dbReference type="Gene3D" id="4.10.240.10">
    <property type="entry name" value="Zn(2)-C6 fungal-type DNA-binding domain"/>
    <property type="match status" value="1"/>
</dbReference>
<evidence type="ECO:0000256" key="2">
    <source>
        <dbReference type="ARBA" id="ARBA00009382"/>
    </source>
</evidence>
<keyword evidence="8" id="KW-0539">Nucleus</keyword>
<evidence type="ECO:0000313" key="9">
    <source>
        <dbReference type="EMBL" id="AOW02556.1"/>
    </source>
</evidence>
<proteinExistence type="inferred from homology"/>
<dbReference type="PANTHER" id="PTHR31668">
    <property type="entry name" value="GLUCOSE TRANSPORT TRANSCRIPTION REGULATOR RGT1-RELATED-RELATED"/>
    <property type="match status" value="1"/>
</dbReference>
<evidence type="ECO:0000313" key="10">
    <source>
        <dbReference type="Proteomes" id="UP000182444"/>
    </source>
</evidence>
<keyword evidence="7" id="KW-0804">Transcription</keyword>
<name>A0A1D8NA92_YARLL</name>
<dbReference type="GO" id="GO:0003677">
    <property type="term" value="F:DNA binding"/>
    <property type="evidence" value="ECO:0007669"/>
    <property type="project" value="UniProtKB-KW"/>
</dbReference>
<comment type="similarity">
    <text evidence="2">Belongs to the MAL13 family.</text>
</comment>
<dbReference type="PROSITE" id="PS50048">
    <property type="entry name" value="ZN2_CY6_FUNGAL_2"/>
    <property type="match status" value="1"/>
</dbReference>
<sequence>MFGAINFNITPPNCQPRACDNCRVRKIKCPNIEQGVSPLSSKPCDKCVEASLCCTYNQITKKKGPKVSSKKRKLILDQPWEVTDDIAYQHFENEQESHLCFSIRDDMSSPVTDEDTPSSPPNEDANALHTALVEYFQNTYTCLPLVDLADDNYGLLNGLILANLTHEFKKSANHATKTALLSQIRKVHLQKASLASDTISIDSVCDSIFLHMAMRALNYTNRALAYLSEAHTYYHLLSIRNSRTKRLNCLLTNLRYETNAHHLSTDPPNYTVAELLSRPYSGSLAHLCSESYNHQVISLLLWHTSITIGHNQYTSSSTGTGQPQTNDCRDTQKSIQQYLQLVRKPGTSAHLLMKMGELLNHQLSQLSSSQLQMCGTHTLKMIVEMLIHYPELHQLSQLLQFYIDKSETWSCASWLEFPSWGDEYGVAHTV</sequence>
<keyword evidence="6" id="KW-0238">DNA-binding</keyword>
<evidence type="ECO:0000256" key="7">
    <source>
        <dbReference type="ARBA" id="ARBA00023163"/>
    </source>
</evidence>
<reference evidence="9 10" key="1">
    <citation type="journal article" date="2016" name="PLoS ONE">
        <title>Sequence Assembly of Yarrowia lipolytica Strain W29/CLIB89 Shows Transposable Element Diversity.</title>
        <authorList>
            <person name="Magnan C."/>
            <person name="Yu J."/>
            <person name="Chang I."/>
            <person name="Jahn E."/>
            <person name="Kanomata Y."/>
            <person name="Wu J."/>
            <person name="Zeller M."/>
            <person name="Oakes M."/>
            <person name="Baldi P."/>
            <person name="Sandmeyer S."/>
        </authorList>
    </citation>
    <scope>NUCLEOTIDE SEQUENCE [LARGE SCALE GENOMIC DNA]</scope>
    <source>
        <strain evidence="10">CLIB89(W29)</strain>
    </source>
</reference>
<dbReference type="SMART" id="SM00066">
    <property type="entry name" value="GAL4"/>
    <property type="match status" value="1"/>
</dbReference>
<dbReference type="GO" id="GO:0000981">
    <property type="term" value="F:DNA-binding transcription factor activity, RNA polymerase II-specific"/>
    <property type="evidence" value="ECO:0007669"/>
    <property type="project" value="InterPro"/>
</dbReference>
<organism evidence="9 10">
    <name type="scientific">Yarrowia lipolytica</name>
    <name type="common">Candida lipolytica</name>
    <dbReference type="NCBI Taxonomy" id="4952"/>
    <lineage>
        <taxon>Eukaryota</taxon>
        <taxon>Fungi</taxon>
        <taxon>Dikarya</taxon>
        <taxon>Ascomycota</taxon>
        <taxon>Saccharomycotina</taxon>
        <taxon>Dipodascomycetes</taxon>
        <taxon>Dipodascales</taxon>
        <taxon>Dipodascales incertae sedis</taxon>
        <taxon>Yarrowia</taxon>
    </lineage>
</organism>
<dbReference type="InterPro" id="IPR001138">
    <property type="entry name" value="Zn2Cys6_DnaBD"/>
</dbReference>
<dbReference type="CDD" id="cd00067">
    <property type="entry name" value="GAL4"/>
    <property type="match status" value="1"/>
</dbReference>
<dbReference type="SUPFAM" id="SSF57701">
    <property type="entry name" value="Zn2/Cys6 DNA-binding domain"/>
    <property type="match status" value="1"/>
</dbReference>
<dbReference type="VEuPathDB" id="FungiDB:YALI1_C12406g"/>
<dbReference type="PANTHER" id="PTHR31668:SF18">
    <property type="entry name" value="MALTOSE FERMENTATION REGULATORY PROTEIN MAL13-RELATED"/>
    <property type="match status" value="1"/>
</dbReference>
<evidence type="ECO:0000256" key="1">
    <source>
        <dbReference type="ARBA" id="ARBA00004123"/>
    </source>
</evidence>
<dbReference type="InterPro" id="IPR050797">
    <property type="entry name" value="Carb_Metab_Trans_Reg"/>
</dbReference>
<keyword evidence="4" id="KW-0862">Zinc</keyword>
<dbReference type="GO" id="GO:0005634">
    <property type="term" value="C:nucleus"/>
    <property type="evidence" value="ECO:0007669"/>
    <property type="project" value="UniProtKB-SubCell"/>
</dbReference>
<evidence type="ECO:0000256" key="4">
    <source>
        <dbReference type="ARBA" id="ARBA00022833"/>
    </source>
</evidence>
<protein>
    <submittedName>
        <fullName evidence="9">Uncharacterized protein</fullName>
    </submittedName>
</protein>
<dbReference type="AlphaFoldDB" id="A0A1D8NA92"/>
<dbReference type="Proteomes" id="UP000182444">
    <property type="component" value="Chromosome 1C"/>
</dbReference>
<dbReference type="GeneID" id="2909705"/>
<dbReference type="EMBL" id="CP017555">
    <property type="protein sequence ID" value="AOW02556.1"/>
    <property type="molecule type" value="Genomic_DNA"/>
</dbReference>
<evidence type="ECO:0000256" key="3">
    <source>
        <dbReference type="ARBA" id="ARBA00022723"/>
    </source>
</evidence>
<comment type="subcellular location">
    <subcellularLocation>
        <location evidence="1">Nucleus</location>
    </subcellularLocation>
</comment>
<evidence type="ECO:0000256" key="8">
    <source>
        <dbReference type="ARBA" id="ARBA00023242"/>
    </source>
</evidence>
<evidence type="ECO:0000256" key="5">
    <source>
        <dbReference type="ARBA" id="ARBA00023015"/>
    </source>
</evidence>